<gene>
    <name evidence="4" type="ORF">RDWZM_006524</name>
</gene>
<dbReference type="AlphaFoldDB" id="A0A9Q0MAM6"/>
<dbReference type="PROSITE" id="PS00972">
    <property type="entry name" value="USP_1"/>
    <property type="match status" value="1"/>
</dbReference>
<dbReference type="Pfam" id="PF00443">
    <property type="entry name" value="UCH"/>
    <property type="match status" value="2"/>
</dbReference>
<reference evidence="4" key="1">
    <citation type="submission" date="2022-12" db="EMBL/GenBank/DDBJ databases">
        <title>Genome assemblies of Blomia tropicalis.</title>
        <authorList>
            <person name="Cui Y."/>
        </authorList>
    </citation>
    <scope>NUCLEOTIDE SEQUENCE</scope>
    <source>
        <tissue evidence="4">Adult mites</tissue>
    </source>
</reference>
<dbReference type="InterPro" id="IPR038765">
    <property type="entry name" value="Papain-like_cys_pep_sf"/>
</dbReference>
<comment type="similarity">
    <text evidence="2">Belongs to the peptidase C19 family.</text>
</comment>
<comment type="catalytic activity">
    <reaction evidence="1 2">
        <text>Thiol-dependent hydrolysis of ester, thioester, amide, peptide and isopeptide bonds formed by the C-terminal Gly of ubiquitin (a 76-residue protein attached to proteins as an intracellular targeting signal).</text>
        <dbReference type="EC" id="3.4.19.12"/>
    </reaction>
</comment>
<evidence type="ECO:0000313" key="5">
    <source>
        <dbReference type="Proteomes" id="UP001142055"/>
    </source>
</evidence>
<keyword evidence="2" id="KW-0833">Ubl conjugation pathway</keyword>
<dbReference type="PANTHER" id="PTHR21646:SF46">
    <property type="entry name" value="UBIQUITIN CARBOXYL-TERMINAL HYDROLASE"/>
    <property type="match status" value="1"/>
</dbReference>
<dbReference type="EC" id="3.4.19.12" evidence="2"/>
<dbReference type="EMBL" id="JAPWDV010000002">
    <property type="protein sequence ID" value="KAJ6220712.1"/>
    <property type="molecule type" value="Genomic_DNA"/>
</dbReference>
<dbReference type="Gene3D" id="3.90.70.10">
    <property type="entry name" value="Cysteine proteinases"/>
    <property type="match status" value="2"/>
</dbReference>
<evidence type="ECO:0000256" key="2">
    <source>
        <dbReference type="RuleBase" id="RU366025"/>
    </source>
</evidence>
<keyword evidence="2" id="KW-0645">Protease</keyword>
<dbReference type="PROSITE" id="PS50235">
    <property type="entry name" value="USP_3"/>
    <property type="match status" value="2"/>
</dbReference>
<name>A0A9Q0MAM6_BLOTA</name>
<proteinExistence type="inferred from homology"/>
<protein>
    <recommendedName>
        <fullName evidence="2">Ubiquitin carboxyl-terminal hydrolase</fullName>
        <ecNumber evidence="2">3.4.19.12</ecNumber>
    </recommendedName>
</protein>
<dbReference type="GO" id="GO:0004843">
    <property type="term" value="F:cysteine-type deubiquitinase activity"/>
    <property type="evidence" value="ECO:0007669"/>
    <property type="project" value="UniProtKB-UniRule"/>
</dbReference>
<dbReference type="InterPro" id="IPR028889">
    <property type="entry name" value="USP"/>
</dbReference>
<keyword evidence="5" id="KW-1185">Reference proteome</keyword>
<dbReference type="CDD" id="cd02257">
    <property type="entry name" value="Peptidase_C19"/>
    <property type="match status" value="1"/>
</dbReference>
<dbReference type="PANTHER" id="PTHR21646">
    <property type="entry name" value="UBIQUITIN CARBOXYL-TERMINAL HYDROLASE"/>
    <property type="match status" value="1"/>
</dbReference>
<dbReference type="InterPro" id="IPR050185">
    <property type="entry name" value="Ub_carboxyl-term_hydrolase"/>
</dbReference>
<accession>A0A9Q0MAM6</accession>
<comment type="caution">
    <text evidence="4">The sequence shown here is derived from an EMBL/GenBank/DDBJ whole genome shotgun (WGS) entry which is preliminary data.</text>
</comment>
<dbReference type="GO" id="GO:0006508">
    <property type="term" value="P:proteolysis"/>
    <property type="evidence" value="ECO:0007669"/>
    <property type="project" value="UniProtKB-KW"/>
</dbReference>
<dbReference type="GO" id="GO:0016579">
    <property type="term" value="P:protein deubiquitination"/>
    <property type="evidence" value="ECO:0007669"/>
    <property type="project" value="InterPro"/>
</dbReference>
<keyword evidence="2" id="KW-0788">Thiol protease</keyword>
<dbReference type="InterPro" id="IPR018200">
    <property type="entry name" value="USP_CS"/>
</dbReference>
<sequence length="818" mass="95517">MEEGEERRDSAEDVWDFDTDDRNRSTLLPINGKHSYSELFSKWCRSSSSSSTNDVIDTDRIEMESNEMKQKQQNNDEQHKQMANQHEVMEEFNDTELLKHLEQKQSIFTNSRYVEKSHRRYCGLAANSGNNMDCWNSILQLFYTTTPIRQYFIKRQMNGPLHESIGRLLSEMEQSASSLSRRSRKMCVNQTQLIKTSQERVQTNESNSEIQTFLISMLDDLHKEVKQKSVPKTIMKEATNSSEAWFNHCQTYCESFLSQTFKCQLEQVKTCRICRKESKWWDCGWIWQLEVPPNDVSKIYSLNDLINQFQSEKLIDSTCKNCSRNDRLPCFERYSISRTSPYIIIHLSRSTQEHNQEQEILIPFQIELNSRCYQLQSSIVRNNGKYSILIHESTNQWVSIEDDQIEKCIQNTQAQVILIKCAQLLLYQINLQQQQQSNLKKKEVKKFNRELYEFCGLYNLGNTCYLNASIQLLYGMTKIRSYLIEQGPKYGTLHSSLSKLFLRMESESDRVVIDHNRSVAIKPDEFVRTFRSIRAEFNQTIMFDAQEFLSILIESLYHEAHQSINATITADEMHSNDEGGREVQDNHCRFIDQIYLSQLLMGQLEVATQCSKCGLTNRTWNCFWQLQMQLEIENQIITNESELTSTSMMGNLNASTTPSSTPEKVISIRECIQDYSTSEVLKDQPKCSKCDSTESIRRSNVLRIPHYLIINVSRFTNDHHKIQFPIVIDERLVVGQQQFQLSSILIHQGTTLQQGHYITFHREKGNHWTRLDDDQVTKKIGMETILFQIQISAYICVYKAIPNTEQCSAPNKQQKTKN</sequence>
<dbReference type="Proteomes" id="UP001142055">
    <property type="component" value="Chromosome 2"/>
</dbReference>
<evidence type="ECO:0000256" key="1">
    <source>
        <dbReference type="ARBA" id="ARBA00000707"/>
    </source>
</evidence>
<dbReference type="SUPFAM" id="SSF54001">
    <property type="entry name" value="Cysteine proteinases"/>
    <property type="match status" value="2"/>
</dbReference>
<dbReference type="InterPro" id="IPR001394">
    <property type="entry name" value="Peptidase_C19_UCH"/>
</dbReference>
<evidence type="ECO:0000259" key="3">
    <source>
        <dbReference type="PROSITE" id="PS50235"/>
    </source>
</evidence>
<feature type="domain" description="USP" evidence="3">
    <location>
        <begin position="455"/>
        <end position="801"/>
    </location>
</feature>
<evidence type="ECO:0000313" key="4">
    <source>
        <dbReference type="EMBL" id="KAJ6220712.1"/>
    </source>
</evidence>
<keyword evidence="2" id="KW-0378">Hydrolase</keyword>
<feature type="domain" description="USP" evidence="3">
    <location>
        <begin position="122"/>
        <end position="430"/>
    </location>
</feature>
<dbReference type="PROSITE" id="PS00973">
    <property type="entry name" value="USP_2"/>
    <property type="match status" value="1"/>
</dbReference>
<organism evidence="4 5">
    <name type="scientific">Blomia tropicalis</name>
    <name type="common">Mite</name>
    <dbReference type="NCBI Taxonomy" id="40697"/>
    <lineage>
        <taxon>Eukaryota</taxon>
        <taxon>Metazoa</taxon>
        <taxon>Ecdysozoa</taxon>
        <taxon>Arthropoda</taxon>
        <taxon>Chelicerata</taxon>
        <taxon>Arachnida</taxon>
        <taxon>Acari</taxon>
        <taxon>Acariformes</taxon>
        <taxon>Sarcoptiformes</taxon>
        <taxon>Astigmata</taxon>
        <taxon>Glycyphagoidea</taxon>
        <taxon>Echimyopodidae</taxon>
        <taxon>Blomia</taxon>
    </lineage>
</organism>